<dbReference type="KEGG" id="mig:Metig_0627"/>
<evidence type="ECO:0000256" key="3">
    <source>
        <dbReference type="ARBA" id="ARBA00022475"/>
    </source>
</evidence>
<keyword evidence="5 7" id="KW-0406">Ion transport</keyword>
<protein>
    <recommendedName>
        <fullName evidence="7">A-type ATP synthase subunit F</fullName>
    </recommendedName>
</protein>
<sequence>MKMKIGVVGDRDTAIGFRLAGLVDVYEVNNKEEAAKAIKELAEREDIGLIITTERIGEEIRDVINSVEKVVVEIPDKNGPIVREHDPIRTLVRKAVGVDMK</sequence>
<evidence type="ECO:0000256" key="6">
    <source>
        <dbReference type="ARBA" id="ARBA00023136"/>
    </source>
</evidence>
<keyword evidence="3 7" id="KW-1003">Cell membrane</keyword>
<proteinExistence type="inferred from homology"/>
<dbReference type="HAMAP" id="MF_00312">
    <property type="entry name" value="ATP_synth_F_arch"/>
    <property type="match status" value="1"/>
</dbReference>
<keyword evidence="9" id="KW-1185">Reference proteome</keyword>
<evidence type="ECO:0000256" key="7">
    <source>
        <dbReference type="HAMAP-Rule" id="MF_00312"/>
    </source>
</evidence>
<dbReference type="Gene3D" id="3.40.50.10580">
    <property type="entry name" value="ATPase, V1 complex, subunit F"/>
    <property type="match status" value="1"/>
</dbReference>
<keyword evidence="6 7" id="KW-0472">Membrane</keyword>
<dbReference type="Pfam" id="PF01990">
    <property type="entry name" value="ATP-synt_F"/>
    <property type="match status" value="1"/>
</dbReference>
<dbReference type="PANTHER" id="PTHR13861">
    <property type="entry name" value="VACUOLAR ATP SYNTHASE SUBUNIT F"/>
    <property type="match status" value="1"/>
</dbReference>
<dbReference type="InterPro" id="IPR036906">
    <property type="entry name" value="ATPase_V1_fsu_sf"/>
</dbReference>
<dbReference type="Proteomes" id="UP000009227">
    <property type="component" value="Chromosome"/>
</dbReference>
<dbReference type="GO" id="GO:0046933">
    <property type="term" value="F:proton-transporting ATP synthase activity, rotational mechanism"/>
    <property type="evidence" value="ECO:0007669"/>
    <property type="project" value="UniProtKB-UniRule"/>
</dbReference>
<reference evidence="8 9" key="1">
    <citation type="submission" date="2011-05" db="EMBL/GenBank/DDBJ databases">
        <title>Complete sequence of Methanotorris igneus Kol 5.</title>
        <authorList>
            <consortium name="US DOE Joint Genome Institute"/>
            <person name="Lucas S."/>
            <person name="Han J."/>
            <person name="Lapidus A."/>
            <person name="Cheng J.-F."/>
            <person name="Goodwin L."/>
            <person name="Pitluck S."/>
            <person name="Peters L."/>
            <person name="Mikhailova N."/>
            <person name="Chertkov O."/>
            <person name="Han C."/>
            <person name="Tapia R."/>
            <person name="Land M."/>
            <person name="Hauser L."/>
            <person name="Kyrpides N."/>
            <person name="Ivanova N."/>
            <person name="Pagani I."/>
            <person name="Sieprawska-Lupa M."/>
            <person name="Whitman W."/>
            <person name="Woyke T."/>
        </authorList>
    </citation>
    <scope>NUCLEOTIDE SEQUENCE [LARGE SCALE GENOMIC DNA]</scope>
    <source>
        <strain evidence="9">DSM 5666 / JCM 11834 / Kol 5</strain>
    </source>
</reference>
<dbReference type="EMBL" id="CP002737">
    <property type="protein sequence ID" value="AEF96177.1"/>
    <property type="molecule type" value="Genomic_DNA"/>
</dbReference>
<comment type="subunit">
    <text evidence="7">Has multiple subunits with at least A(3), B(3), C, D, E, F, H, I and proteolipid K(x).</text>
</comment>
<dbReference type="GO" id="GO:0046961">
    <property type="term" value="F:proton-transporting ATPase activity, rotational mechanism"/>
    <property type="evidence" value="ECO:0007669"/>
    <property type="project" value="InterPro"/>
</dbReference>
<organism evidence="9">
    <name type="scientific">Methanotorris igneus (strain DSM 5666 / JCM 11834 / Kol 5)</name>
    <dbReference type="NCBI Taxonomy" id="880724"/>
    <lineage>
        <taxon>Archaea</taxon>
        <taxon>Methanobacteriati</taxon>
        <taxon>Methanobacteriota</taxon>
        <taxon>Methanomada group</taxon>
        <taxon>Methanococci</taxon>
        <taxon>Methanococcales</taxon>
        <taxon>Methanocaldococcaceae</taxon>
        <taxon>Methanotorris</taxon>
    </lineage>
</organism>
<evidence type="ECO:0000313" key="8">
    <source>
        <dbReference type="EMBL" id="AEF96177.1"/>
    </source>
</evidence>
<dbReference type="AlphaFoldDB" id="F6BCG6"/>
<name>F6BCG6_METIK</name>
<evidence type="ECO:0000313" key="9">
    <source>
        <dbReference type="Proteomes" id="UP000009227"/>
    </source>
</evidence>
<keyword evidence="2 7" id="KW-0813">Transport</keyword>
<dbReference type="GO" id="GO:0005524">
    <property type="term" value="F:ATP binding"/>
    <property type="evidence" value="ECO:0007669"/>
    <property type="project" value="UniProtKB-UniRule"/>
</dbReference>
<dbReference type="InterPro" id="IPR008218">
    <property type="entry name" value="ATPase_V1-cplx_f_g_su"/>
</dbReference>
<dbReference type="HOGENOM" id="CLU_135754_2_0_2"/>
<keyword evidence="7" id="KW-0066">ATP synthesis</keyword>
<evidence type="ECO:0000256" key="1">
    <source>
        <dbReference type="ARBA" id="ARBA00010148"/>
    </source>
</evidence>
<dbReference type="STRING" id="880724.Metig_0627"/>
<comment type="similarity">
    <text evidence="1 7">Belongs to the V-ATPase F subunit family.</text>
</comment>
<dbReference type="PANTHER" id="PTHR13861:SF2">
    <property type="entry name" value="V-TYPE PROTON ATPASE SUBUNIT F"/>
    <property type="match status" value="1"/>
</dbReference>
<comment type="function">
    <text evidence="7">Component of the A-type ATP synthase that produces ATP from ADP in the presence of a proton gradient across the membrane.</text>
</comment>
<gene>
    <name evidence="7" type="primary">atpF</name>
    <name evidence="8" type="ordered locus">Metig_0627</name>
</gene>
<evidence type="ECO:0000256" key="2">
    <source>
        <dbReference type="ARBA" id="ARBA00022448"/>
    </source>
</evidence>
<dbReference type="GO" id="GO:0005886">
    <property type="term" value="C:plasma membrane"/>
    <property type="evidence" value="ECO:0007669"/>
    <property type="project" value="UniProtKB-SubCell"/>
</dbReference>
<evidence type="ECO:0000256" key="5">
    <source>
        <dbReference type="ARBA" id="ARBA00023065"/>
    </source>
</evidence>
<comment type="subcellular location">
    <subcellularLocation>
        <location evidence="7">Cell membrane</location>
        <topology evidence="7">Peripheral membrane protein</topology>
    </subcellularLocation>
</comment>
<evidence type="ECO:0000256" key="4">
    <source>
        <dbReference type="ARBA" id="ARBA00022781"/>
    </source>
</evidence>
<dbReference type="InterPro" id="IPR022944">
    <property type="entry name" value="ATPase_V1-cplx_fsu_bac/arc"/>
</dbReference>
<dbReference type="NCBIfam" id="NF003047">
    <property type="entry name" value="PRK03957.1"/>
    <property type="match status" value="1"/>
</dbReference>
<dbReference type="SUPFAM" id="SSF159468">
    <property type="entry name" value="AtpF-like"/>
    <property type="match status" value="1"/>
</dbReference>
<keyword evidence="4 7" id="KW-0375">Hydrogen ion transport</keyword>
<accession>F6BCG6</accession>
<dbReference type="GO" id="GO:0042777">
    <property type="term" value="P:proton motive force-driven plasma membrane ATP synthesis"/>
    <property type="evidence" value="ECO:0007669"/>
    <property type="project" value="UniProtKB-UniRule"/>
</dbReference>